<dbReference type="PANTHER" id="PTHR21248">
    <property type="entry name" value="CARDIOLIPIN SYNTHASE"/>
    <property type="match status" value="1"/>
</dbReference>
<dbReference type="SUPFAM" id="SSF56024">
    <property type="entry name" value="Phospholipase D/nuclease"/>
    <property type="match status" value="2"/>
</dbReference>
<dbReference type="RefSeq" id="WP_234951986.1">
    <property type="nucleotide sequence ID" value="NZ_FRCK01000002.1"/>
</dbReference>
<dbReference type="GO" id="GO:0005576">
    <property type="term" value="C:extracellular region"/>
    <property type="evidence" value="ECO:0007669"/>
    <property type="project" value="UniProtKB-SubCell"/>
</dbReference>
<reference evidence="8" key="1">
    <citation type="submission" date="2016-11" db="EMBL/GenBank/DDBJ databases">
        <authorList>
            <person name="Varghese N."/>
            <person name="Submissions S."/>
        </authorList>
    </citation>
    <scope>NUCLEOTIDE SEQUENCE [LARGE SCALE GENOMIC DNA]</scope>
    <source>
        <strain evidence="8">DSM 6637</strain>
    </source>
</reference>
<keyword evidence="4" id="KW-0964">Secreted</keyword>
<evidence type="ECO:0000259" key="6">
    <source>
        <dbReference type="PROSITE" id="PS50035"/>
    </source>
</evidence>
<protein>
    <recommendedName>
        <fullName evidence="3">Phospholipase D</fullName>
    </recommendedName>
    <alternativeName>
        <fullName evidence="5">Choline phosphatase</fullName>
    </alternativeName>
</protein>
<dbReference type="PANTHER" id="PTHR21248:SF12">
    <property type="entry name" value="CARDIOLIPIN SYNTHASE C"/>
    <property type="match status" value="1"/>
</dbReference>
<dbReference type="CDD" id="cd09113">
    <property type="entry name" value="PLDc_ymdC_like_2"/>
    <property type="match status" value="1"/>
</dbReference>
<dbReference type="InterPro" id="IPR001736">
    <property type="entry name" value="PLipase_D/transphosphatidylase"/>
</dbReference>
<dbReference type="Pfam" id="PF13091">
    <property type="entry name" value="PLDc_2"/>
    <property type="match status" value="2"/>
</dbReference>
<dbReference type="Gene3D" id="3.30.870.10">
    <property type="entry name" value="Endonuclease Chain A"/>
    <property type="match status" value="2"/>
</dbReference>
<evidence type="ECO:0000256" key="1">
    <source>
        <dbReference type="ARBA" id="ARBA00003145"/>
    </source>
</evidence>
<dbReference type="GO" id="GO:0032049">
    <property type="term" value="P:cardiolipin biosynthetic process"/>
    <property type="evidence" value="ECO:0007669"/>
    <property type="project" value="UniProtKB-ARBA"/>
</dbReference>
<dbReference type="CDD" id="cd09111">
    <property type="entry name" value="PLDc_ymdC_like_1"/>
    <property type="match status" value="1"/>
</dbReference>
<evidence type="ECO:0000256" key="5">
    <source>
        <dbReference type="ARBA" id="ARBA00029594"/>
    </source>
</evidence>
<dbReference type="AlphaFoldDB" id="A0A1M7EYF0"/>
<evidence type="ECO:0000313" key="7">
    <source>
        <dbReference type="EMBL" id="SHL96894.1"/>
    </source>
</evidence>
<comment type="function">
    <text evidence="1">Could be a virulence factor.</text>
</comment>
<dbReference type="GO" id="GO:0030572">
    <property type="term" value="F:phosphatidyltransferase activity"/>
    <property type="evidence" value="ECO:0007669"/>
    <property type="project" value="UniProtKB-ARBA"/>
</dbReference>
<organism evidence="7 8">
    <name type="scientific">Paracoccus solventivorans</name>
    <dbReference type="NCBI Taxonomy" id="53463"/>
    <lineage>
        <taxon>Bacteria</taxon>
        <taxon>Pseudomonadati</taxon>
        <taxon>Pseudomonadota</taxon>
        <taxon>Alphaproteobacteria</taxon>
        <taxon>Rhodobacterales</taxon>
        <taxon>Paracoccaceae</taxon>
        <taxon>Paracoccus</taxon>
    </lineage>
</organism>
<dbReference type="EMBL" id="FRCK01000002">
    <property type="protein sequence ID" value="SHL96894.1"/>
    <property type="molecule type" value="Genomic_DNA"/>
</dbReference>
<dbReference type="STRING" id="53463.SAMN05444389_102417"/>
<dbReference type="InterPro" id="IPR025202">
    <property type="entry name" value="PLD-like_dom"/>
</dbReference>
<gene>
    <name evidence="7" type="ORF">SAMN05444389_102417</name>
</gene>
<dbReference type="SMART" id="SM00155">
    <property type="entry name" value="PLDc"/>
    <property type="match status" value="2"/>
</dbReference>
<evidence type="ECO:0000313" key="8">
    <source>
        <dbReference type="Proteomes" id="UP000184444"/>
    </source>
</evidence>
<evidence type="ECO:0000256" key="3">
    <source>
        <dbReference type="ARBA" id="ARBA00018392"/>
    </source>
</evidence>
<dbReference type="PROSITE" id="PS50035">
    <property type="entry name" value="PLD"/>
    <property type="match status" value="2"/>
</dbReference>
<accession>A0A1M7EYF0</accession>
<dbReference type="Proteomes" id="UP000184444">
    <property type="component" value="Unassembled WGS sequence"/>
</dbReference>
<feature type="domain" description="PLD phosphodiesterase" evidence="6">
    <location>
        <begin position="406"/>
        <end position="433"/>
    </location>
</feature>
<comment type="subcellular location">
    <subcellularLocation>
        <location evidence="2">Secreted</location>
    </subcellularLocation>
</comment>
<proteinExistence type="predicted"/>
<evidence type="ECO:0000256" key="2">
    <source>
        <dbReference type="ARBA" id="ARBA00004613"/>
    </source>
</evidence>
<sequence>MLKKIGLTLAVVIAILAAAHILFRPPSLEGRTVSEAVEASVSTALGAALLAPAARQGGESGVLPLLDGPDAFAARVALIRAAEVALDVRYYIWNRDATGLILLDELRKAAERGVRIRLLLDDNGIGGLDEDLAALDALPNVEVRLFNPFILRSFKTLGYAFDFVRLNRRMHNKSLTVDGAVSILGGRNIGDIYFGFGTGVGYIDTDVMVAGQAAADIGSDFDRYWQSRSSHPIDRIVDDPGQGSLDRLISDAKEAGESAEGRLYAERLRQSDIVTRMAAGQLTLEWVKVALVSDDPAKGLGEAENRDLLFTQLMTLLSRPSRSVDIVSAYFVPGREFTAALARAADQGVSVRILTNSQAATDVVVVHSAYVKYRPDLLRSGVELYELKPEFAVQDEPDARGLVGSSSASLHSKTLAVDGERIFIGSFNFDLRSLLLNTEMGVVIDSPRMACGLSAAYSERYRLMSYVPKLTDDGAMVWDEVGIDGKPIRHEEEPGTNTLSRFSLWFLGLLPIEWLL</sequence>
<keyword evidence="8" id="KW-1185">Reference proteome</keyword>
<evidence type="ECO:0000256" key="4">
    <source>
        <dbReference type="ARBA" id="ARBA00022525"/>
    </source>
</evidence>
<name>A0A1M7EYF0_9RHOB</name>
<feature type="domain" description="PLD phosphodiesterase" evidence="6">
    <location>
        <begin position="166"/>
        <end position="193"/>
    </location>
</feature>